<protein>
    <recommendedName>
        <fullName evidence="2">non-specific serine/threonine protein kinase</fullName>
        <ecNumber evidence="2">2.7.11.1</ecNumber>
    </recommendedName>
</protein>
<organism evidence="13 14">
    <name type="scientific">Ambrosiozyma monospora</name>
    <name type="common">Yeast</name>
    <name type="synonym">Endomycopsis monosporus</name>
    <dbReference type="NCBI Taxonomy" id="43982"/>
    <lineage>
        <taxon>Eukaryota</taxon>
        <taxon>Fungi</taxon>
        <taxon>Dikarya</taxon>
        <taxon>Ascomycota</taxon>
        <taxon>Saccharomycotina</taxon>
        <taxon>Pichiomycetes</taxon>
        <taxon>Pichiales</taxon>
        <taxon>Pichiaceae</taxon>
        <taxon>Ambrosiozyma</taxon>
    </lineage>
</organism>
<gene>
    <name evidence="13" type="ORF">Amon01_000045500</name>
</gene>
<keyword evidence="3" id="KW-0723">Serine/threonine-protein kinase</keyword>
<dbReference type="OrthoDB" id="248923at2759"/>
<keyword evidence="6" id="KW-0418">Kinase</keyword>
<dbReference type="PANTHER" id="PTHR48012">
    <property type="entry name" value="STERILE20-LIKE KINASE, ISOFORM B-RELATED"/>
    <property type="match status" value="1"/>
</dbReference>
<evidence type="ECO:0000256" key="9">
    <source>
        <dbReference type="ARBA" id="ARBA00048679"/>
    </source>
</evidence>
<name>A0A9W7DCW4_AMBMO</name>
<dbReference type="SUPFAM" id="SSF56112">
    <property type="entry name" value="Protein kinase-like (PK-like)"/>
    <property type="match status" value="1"/>
</dbReference>
<evidence type="ECO:0000256" key="7">
    <source>
        <dbReference type="ARBA" id="ARBA00022840"/>
    </source>
</evidence>
<proteinExistence type="inferred from homology"/>
<feature type="binding site" evidence="10">
    <location>
        <position position="43"/>
    </location>
    <ligand>
        <name>ATP</name>
        <dbReference type="ChEBI" id="CHEBI:30616"/>
    </ligand>
</feature>
<feature type="compositionally biased region" description="Polar residues" evidence="11">
    <location>
        <begin position="508"/>
        <end position="539"/>
    </location>
</feature>
<keyword evidence="14" id="KW-1185">Reference proteome</keyword>
<dbReference type="GO" id="GO:0005524">
    <property type="term" value="F:ATP binding"/>
    <property type="evidence" value="ECO:0007669"/>
    <property type="project" value="UniProtKB-UniRule"/>
</dbReference>
<comment type="similarity">
    <text evidence="1">Belongs to the protein kinase superfamily. STE Ser/Thr protein kinase family. STE20 subfamily.</text>
</comment>
<dbReference type="PROSITE" id="PS00107">
    <property type="entry name" value="PROTEIN_KINASE_ATP"/>
    <property type="match status" value="1"/>
</dbReference>
<evidence type="ECO:0000256" key="6">
    <source>
        <dbReference type="ARBA" id="ARBA00022777"/>
    </source>
</evidence>
<feature type="region of interest" description="Disordered" evidence="11">
    <location>
        <begin position="873"/>
        <end position="921"/>
    </location>
</feature>
<accession>A0A9W7DCW4</accession>
<feature type="region of interest" description="Disordered" evidence="11">
    <location>
        <begin position="486"/>
        <end position="578"/>
    </location>
</feature>
<feature type="region of interest" description="Disordered" evidence="11">
    <location>
        <begin position="940"/>
        <end position="1002"/>
    </location>
</feature>
<dbReference type="PROSITE" id="PS00108">
    <property type="entry name" value="PROTEIN_KINASE_ST"/>
    <property type="match status" value="1"/>
</dbReference>
<evidence type="ECO:0000256" key="4">
    <source>
        <dbReference type="ARBA" id="ARBA00022679"/>
    </source>
</evidence>
<feature type="compositionally biased region" description="Low complexity" evidence="11">
    <location>
        <begin position="811"/>
        <end position="835"/>
    </location>
</feature>
<sequence length="1072" mass="116205">MPSQLSKPPVNQLYQRLEIIGRGKFGVVHKGRKVETNQLVAIKIINLDAEDNEVQDVQQEIQFLTKLKQVPNITHYYGSYLQGHKIWIIMDYCAGGSVRTLLRPGPLEEKYISVIVRESLIALQYIHNAGVIHRDIKAANILIRKDGKVQLCDFGVAAQLTSTALRRTTMAGTPYWMAPEVISESAYNVKADIWSLGITVYEMATSAPPYSDKDQLRAMTLITQHEPPRLEGRQYSSLLKEIVAMCLEEKQDLRPAAEDLLKSKFIKTYKQASTSVMKEVISRYLLWRDNQKSGVKDNVYADDNESVVDLGNEDYNVKWDFDSLKSAEYLIENDIDIHNVHMDNNNNTGNAYDPYYTQNNANNTTYRDYNNMRTIGATTVRPGGVTNGVTLKGVTMTNTATKSEAPQSLLGLFDSVEEDESAKELPPLMKSVTHVQVKVPPPTEVSNKGMVPIEIPNMAQYNKQKVGNSGTRSRSATVTVGAAAAALHQHQTPQQPPPHIPLPATPTSSMSSSQKTLVNEAHSASTSDLQRRPTISHSAVTDDIPSRRPTISHSTLGRRTPSPKKYLENNSNFSSPSKLITGTPPQMKPLPSSNHQPLLQPINTNKSAPSSAIPPSLITIPHNGSVGNGPQTAPALTNAEFHEHQQQMMQHHQNSSMSGGLSRTRSQMRLHMPVAVPLNQDHILKNGGSMMSNNNGSSYSTNNNNNNSQTGESFNQFGVNTNLASNMPMAMTPVAEKSAYSLGMTTDKSSTSLMSYSTPEKITADKFEMNNPAHHMLSPTHVNQSGQFEPQNGSSGVGLAINPPMFSNPLSKTVSNSSNNNLTMNMNNNHTPMSSLQSTPQSQPHIIHHDNNINLSNNAAAAARRKSSIATTLSSMSNDDANTTLIAPQSNGPPSLQSQDSMPNGGNSNFQNGVSGSSTNLTAFAPSQFSFSFNYGNHPNNNNNSINPNSSSSSANKNSNIANPLSSSGITTSSATSSSSASAPGSNSGPSSGPGTSDDTIMEEKPGFIEKLDELNVDFGVSSLMMGMNSGNTGLSAGGISGGGADKEIVEFWGLFERFKSVLDVVLTELKE</sequence>
<feature type="compositionally biased region" description="Pro residues" evidence="11">
    <location>
        <begin position="494"/>
        <end position="504"/>
    </location>
</feature>
<evidence type="ECO:0000313" key="13">
    <source>
        <dbReference type="EMBL" id="GMG19415.1"/>
    </source>
</evidence>
<feature type="region of interest" description="Disordered" evidence="11">
    <location>
        <begin position="787"/>
        <end position="849"/>
    </location>
</feature>
<feature type="domain" description="Protein kinase" evidence="12">
    <location>
        <begin position="14"/>
        <end position="266"/>
    </location>
</feature>
<dbReference type="EC" id="2.7.11.1" evidence="2"/>
<comment type="catalytic activity">
    <reaction evidence="9">
        <text>L-seryl-[protein] + ATP = O-phospho-L-seryl-[protein] + ADP + H(+)</text>
        <dbReference type="Rhea" id="RHEA:17989"/>
        <dbReference type="Rhea" id="RHEA-COMP:9863"/>
        <dbReference type="Rhea" id="RHEA-COMP:11604"/>
        <dbReference type="ChEBI" id="CHEBI:15378"/>
        <dbReference type="ChEBI" id="CHEBI:29999"/>
        <dbReference type="ChEBI" id="CHEBI:30616"/>
        <dbReference type="ChEBI" id="CHEBI:83421"/>
        <dbReference type="ChEBI" id="CHEBI:456216"/>
        <dbReference type="EC" id="2.7.11.1"/>
    </reaction>
</comment>
<dbReference type="PANTHER" id="PTHR48012:SF10">
    <property type="entry name" value="FI20177P1"/>
    <property type="match status" value="1"/>
</dbReference>
<evidence type="ECO:0000256" key="2">
    <source>
        <dbReference type="ARBA" id="ARBA00012513"/>
    </source>
</evidence>
<dbReference type="GO" id="GO:0004674">
    <property type="term" value="F:protein serine/threonine kinase activity"/>
    <property type="evidence" value="ECO:0007669"/>
    <property type="project" value="UniProtKB-KW"/>
</dbReference>
<feature type="compositionally biased region" description="Polar residues" evidence="11">
    <location>
        <begin position="568"/>
        <end position="578"/>
    </location>
</feature>
<dbReference type="Gene3D" id="1.10.510.10">
    <property type="entry name" value="Transferase(Phosphotransferase) domain 1"/>
    <property type="match status" value="1"/>
</dbReference>
<dbReference type="InterPro" id="IPR000719">
    <property type="entry name" value="Prot_kinase_dom"/>
</dbReference>
<evidence type="ECO:0000313" key="14">
    <source>
        <dbReference type="Proteomes" id="UP001165063"/>
    </source>
</evidence>
<dbReference type="Proteomes" id="UP001165063">
    <property type="component" value="Unassembled WGS sequence"/>
</dbReference>
<keyword evidence="5 10" id="KW-0547">Nucleotide-binding</keyword>
<dbReference type="AlphaFoldDB" id="A0A9W7DCW4"/>
<dbReference type="GO" id="GO:0005737">
    <property type="term" value="C:cytoplasm"/>
    <property type="evidence" value="ECO:0007669"/>
    <property type="project" value="TreeGrafter"/>
</dbReference>
<evidence type="ECO:0000256" key="8">
    <source>
        <dbReference type="ARBA" id="ARBA00047899"/>
    </source>
</evidence>
<keyword evidence="7 10" id="KW-0067">ATP-binding</keyword>
<dbReference type="EMBL" id="BSXU01000125">
    <property type="protein sequence ID" value="GMG19415.1"/>
    <property type="molecule type" value="Genomic_DNA"/>
</dbReference>
<feature type="compositionally biased region" description="Low complexity" evidence="11">
    <location>
        <begin position="686"/>
        <end position="708"/>
    </location>
</feature>
<dbReference type="InterPro" id="IPR011009">
    <property type="entry name" value="Kinase-like_dom_sf"/>
</dbReference>
<evidence type="ECO:0000259" key="12">
    <source>
        <dbReference type="PROSITE" id="PS50011"/>
    </source>
</evidence>
<comment type="caution">
    <text evidence="13">The sequence shown here is derived from an EMBL/GenBank/DDBJ whole genome shotgun (WGS) entry which is preliminary data.</text>
</comment>
<feature type="region of interest" description="Disordered" evidence="11">
    <location>
        <begin position="685"/>
        <end position="714"/>
    </location>
</feature>
<evidence type="ECO:0000256" key="10">
    <source>
        <dbReference type="PROSITE-ProRule" id="PRU10141"/>
    </source>
</evidence>
<reference evidence="13" key="1">
    <citation type="submission" date="2023-04" db="EMBL/GenBank/DDBJ databases">
        <title>Ambrosiozyma monospora NBRC 1965.</title>
        <authorList>
            <person name="Ichikawa N."/>
            <person name="Sato H."/>
            <person name="Tonouchi N."/>
        </authorList>
    </citation>
    <scope>NUCLEOTIDE SEQUENCE</scope>
    <source>
        <strain evidence="13">NBRC 1965</strain>
    </source>
</reference>
<feature type="compositionally biased region" description="Low complexity" evidence="11">
    <location>
        <begin position="940"/>
        <end position="997"/>
    </location>
</feature>
<dbReference type="InterPro" id="IPR017441">
    <property type="entry name" value="Protein_kinase_ATP_BS"/>
</dbReference>
<dbReference type="GO" id="GO:0030447">
    <property type="term" value="P:filamentous growth"/>
    <property type="evidence" value="ECO:0007669"/>
    <property type="project" value="UniProtKB-ARBA"/>
</dbReference>
<comment type="catalytic activity">
    <reaction evidence="8">
        <text>L-threonyl-[protein] + ATP = O-phospho-L-threonyl-[protein] + ADP + H(+)</text>
        <dbReference type="Rhea" id="RHEA:46608"/>
        <dbReference type="Rhea" id="RHEA-COMP:11060"/>
        <dbReference type="Rhea" id="RHEA-COMP:11605"/>
        <dbReference type="ChEBI" id="CHEBI:15378"/>
        <dbReference type="ChEBI" id="CHEBI:30013"/>
        <dbReference type="ChEBI" id="CHEBI:30616"/>
        <dbReference type="ChEBI" id="CHEBI:61977"/>
        <dbReference type="ChEBI" id="CHEBI:456216"/>
        <dbReference type="EC" id="2.7.11.1"/>
    </reaction>
</comment>
<keyword evidence="4" id="KW-0808">Transferase</keyword>
<dbReference type="PROSITE" id="PS50011">
    <property type="entry name" value="PROTEIN_KINASE_DOM"/>
    <property type="match status" value="1"/>
</dbReference>
<dbReference type="SMART" id="SM00220">
    <property type="entry name" value="S_TKc"/>
    <property type="match status" value="1"/>
</dbReference>
<dbReference type="InterPro" id="IPR008271">
    <property type="entry name" value="Ser/Thr_kinase_AS"/>
</dbReference>
<evidence type="ECO:0000256" key="1">
    <source>
        <dbReference type="ARBA" id="ARBA00008874"/>
    </source>
</evidence>
<dbReference type="FunFam" id="1.10.510.10:FF:000499">
    <property type="entry name" value="Serine/threonine-protein kinase KIC1"/>
    <property type="match status" value="1"/>
</dbReference>
<evidence type="ECO:0000256" key="11">
    <source>
        <dbReference type="SAM" id="MobiDB-lite"/>
    </source>
</evidence>
<dbReference type="Pfam" id="PF00069">
    <property type="entry name" value="Pkinase"/>
    <property type="match status" value="1"/>
</dbReference>
<evidence type="ECO:0000256" key="3">
    <source>
        <dbReference type="ARBA" id="ARBA00022527"/>
    </source>
</evidence>
<evidence type="ECO:0000256" key="5">
    <source>
        <dbReference type="ARBA" id="ARBA00022741"/>
    </source>
</evidence>
<dbReference type="InterPro" id="IPR050629">
    <property type="entry name" value="STE20/SPS1-PAK"/>
</dbReference>